<evidence type="ECO:0000256" key="7">
    <source>
        <dbReference type="SAM" id="SignalP"/>
    </source>
</evidence>
<dbReference type="InParanoid" id="A0A1C7NL82"/>
<feature type="chain" id="PRO_5008889776" description="rhizopuspepsin" evidence="7">
    <location>
        <begin position="18"/>
        <end position="391"/>
    </location>
</feature>
<feature type="active site" evidence="5">
    <location>
        <position position="278"/>
    </location>
</feature>
<dbReference type="PROSITE" id="PS00141">
    <property type="entry name" value="ASP_PROTEASE"/>
    <property type="match status" value="1"/>
</dbReference>
<dbReference type="InterPro" id="IPR001969">
    <property type="entry name" value="Aspartic_peptidase_AS"/>
</dbReference>
<accession>A0A1C7NL82</accession>
<dbReference type="PROSITE" id="PS51767">
    <property type="entry name" value="PEPTIDASE_A1"/>
    <property type="match status" value="1"/>
</dbReference>
<comment type="caution">
    <text evidence="9">The sequence shown here is derived from an EMBL/GenBank/DDBJ whole genome shotgun (WGS) entry which is preliminary data.</text>
</comment>
<feature type="domain" description="Peptidase A1" evidence="8">
    <location>
        <begin position="58"/>
        <end position="388"/>
    </location>
</feature>
<evidence type="ECO:0000256" key="1">
    <source>
        <dbReference type="ARBA" id="ARBA00001130"/>
    </source>
</evidence>
<dbReference type="Gene3D" id="2.40.70.10">
    <property type="entry name" value="Acid Proteases"/>
    <property type="match status" value="2"/>
</dbReference>
<evidence type="ECO:0000313" key="9">
    <source>
        <dbReference type="EMBL" id="OBZ89891.1"/>
    </source>
</evidence>
<evidence type="ECO:0000256" key="4">
    <source>
        <dbReference type="ARBA" id="ARBA00022750"/>
    </source>
</evidence>
<proteinExistence type="inferred from homology"/>
<dbReference type="InterPro" id="IPR001461">
    <property type="entry name" value="Aspartic_peptidase_A1"/>
</dbReference>
<evidence type="ECO:0000256" key="6">
    <source>
        <dbReference type="RuleBase" id="RU000454"/>
    </source>
</evidence>
<sequence length="391" mass="42788">MKLTALLITAAISAVAASKTITVHFTATDRKKLHASTWRASSLGRLISAPLENVDLAYLIDIQLGTPPQPFTLLLDTGSSGTWVPVRGCGRYCGYPENTFNPNNSSTFVASNLLFNIRYGEGFSRGFYGKDTMTINGAAVPAVNFALSDYNDGELTADGADGILGIGPDALSIYNNPDKSVIPTVVTTMFEQNIIDRNVFSVYFQPVEGTDADRQEKRINGEIVFGGYEDRHIVGNVSYVNITSQPSFENYWAVDVDKISVGKSFEKTYTPNLSALVDTGSTLVYLPKEIMDNVFTDVKGARKDFLGQYIVPCNSTNLPNITITMGNQDFVLTSDHYLITSGALALSDDSCYTYIQESPSFVDVILGYGFLQQYVSIYDNENKRIGLAQRA</sequence>
<dbReference type="InterPro" id="IPR034164">
    <property type="entry name" value="Pepsin-like_dom"/>
</dbReference>
<keyword evidence="7" id="KW-0732">Signal</keyword>
<keyword evidence="4 6" id="KW-0064">Aspartyl protease</keyword>
<comment type="catalytic activity">
    <reaction evidence="1">
        <text>Hydrolysis of proteins with broad specificity similar to that of pepsin A, preferring hydrophobic residues at P1 and P1'. Clots milk and activates trypsinogen. Does not cleave 4-Gln-|-His-5, but does cleave 10-His-|-Leu-11 and 12-Val-|-Glu-13 in B chain of insulin.</text>
        <dbReference type="EC" id="3.4.23.21"/>
    </reaction>
</comment>
<evidence type="ECO:0000256" key="2">
    <source>
        <dbReference type="ARBA" id="ARBA00007447"/>
    </source>
</evidence>
<dbReference type="STRING" id="101091.A0A1C7NL82"/>
<dbReference type="Pfam" id="PF00026">
    <property type="entry name" value="Asp"/>
    <property type="match status" value="1"/>
</dbReference>
<dbReference type="CDD" id="cd05471">
    <property type="entry name" value="pepsin_like"/>
    <property type="match status" value="1"/>
</dbReference>
<dbReference type="Proteomes" id="UP000093000">
    <property type="component" value="Unassembled WGS sequence"/>
</dbReference>
<feature type="active site" evidence="5">
    <location>
        <position position="76"/>
    </location>
</feature>
<dbReference type="SUPFAM" id="SSF50630">
    <property type="entry name" value="Acid proteases"/>
    <property type="match status" value="1"/>
</dbReference>
<keyword evidence="10" id="KW-1185">Reference proteome</keyword>
<dbReference type="OrthoDB" id="660550at2759"/>
<dbReference type="EMBL" id="LUGH01000073">
    <property type="protein sequence ID" value="OBZ89891.1"/>
    <property type="molecule type" value="Genomic_DNA"/>
</dbReference>
<dbReference type="AlphaFoldDB" id="A0A1C7NL82"/>
<organism evidence="9 10">
    <name type="scientific">Choanephora cucurbitarum</name>
    <dbReference type="NCBI Taxonomy" id="101091"/>
    <lineage>
        <taxon>Eukaryota</taxon>
        <taxon>Fungi</taxon>
        <taxon>Fungi incertae sedis</taxon>
        <taxon>Mucoromycota</taxon>
        <taxon>Mucoromycotina</taxon>
        <taxon>Mucoromycetes</taxon>
        <taxon>Mucorales</taxon>
        <taxon>Mucorineae</taxon>
        <taxon>Choanephoraceae</taxon>
        <taxon>Choanephoroideae</taxon>
        <taxon>Choanephora</taxon>
    </lineage>
</organism>
<evidence type="ECO:0000313" key="10">
    <source>
        <dbReference type="Proteomes" id="UP000093000"/>
    </source>
</evidence>
<reference evidence="9 10" key="1">
    <citation type="submission" date="2016-03" db="EMBL/GenBank/DDBJ databases">
        <title>Choanephora cucurbitarum.</title>
        <authorList>
            <person name="Min B."/>
            <person name="Park H."/>
            <person name="Park J.-H."/>
            <person name="Shin H.-D."/>
            <person name="Choi I.-G."/>
        </authorList>
    </citation>
    <scope>NUCLEOTIDE SEQUENCE [LARGE SCALE GENOMIC DNA]</scope>
    <source>
        <strain evidence="9 10">KUS-F28377</strain>
    </source>
</reference>
<dbReference type="PANTHER" id="PTHR47966">
    <property type="entry name" value="BETA-SITE APP-CLEAVING ENZYME, ISOFORM A-RELATED"/>
    <property type="match status" value="1"/>
</dbReference>
<evidence type="ECO:0000256" key="5">
    <source>
        <dbReference type="PIRSR" id="PIRSR601461-1"/>
    </source>
</evidence>
<comment type="similarity">
    <text evidence="2 6">Belongs to the peptidase A1 family.</text>
</comment>
<keyword evidence="6" id="KW-0378">Hydrolase</keyword>
<gene>
    <name evidence="9" type="primary">PGC_5</name>
    <name evidence="9" type="ORF">A0J61_02050</name>
</gene>
<evidence type="ECO:0000256" key="3">
    <source>
        <dbReference type="ARBA" id="ARBA00013205"/>
    </source>
</evidence>
<dbReference type="InterPro" id="IPR021109">
    <property type="entry name" value="Peptidase_aspartic_dom_sf"/>
</dbReference>
<dbReference type="GO" id="GO:0006508">
    <property type="term" value="P:proteolysis"/>
    <property type="evidence" value="ECO:0007669"/>
    <property type="project" value="UniProtKB-KW"/>
</dbReference>
<evidence type="ECO:0000259" key="8">
    <source>
        <dbReference type="PROSITE" id="PS51767"/>
    </source>
</evidence>
<dbReference type="EC" id="3.4.23.21" evidence="3"/>
<name>A0A1C7NL82_9FUNG</name>
<keyword evidence="6" id="KW-0645">Protease</keyword>
<protein>
    <recommendedName>
        <fullName evidence="3">rhizopuspepsin</fullName>
        <ecNumber evidence="3">3.4.23.21</ecNumber>
    </recommendedName>
</protein>
<dbReference type="InterPro" id="IPR033121">
    <property type="entry name" value="PEPTIDASE_A1"/>
</dbReference>
<dbReference type="PANTHER" id="PTHR47966:SF51">
    <property type="entry name" value="BETA-SITE APP-CLEAVING ENZYME, ISOFORM A-RELATED"/>
    <property type="match status" value="1"/>
</dbReference>
<dbReference type="PRINTS" id="PR00792">
    <property type="entry name" value="PEPSIN"/>
</dbReference>
<feature type="signal peptide" evidence="7">
    <location>
        <begin position="1"/>
        <end position="17"/>
    </location>
</feature>
<dbReference type="GO" id="GO:0004190">
    <property type="term" value="F:aspartic-type endopeptidase activity"/>
    <property type="evidence" value="ECO:0007669"/>
    <property type="project" value="UniProtKB-KW"/>
</dbReference>